<name>A0A8H3BS93_9AGAM</name>
<dbReference type="Proteomes" id="UP000663841">
    <property type="component" value="Unassembled WGS sequence"/>
</dbReference>
<accession>A0A8H3BS93</accession>
<evidence type="ECO:0000256" key="1">
    <source>
        <dbReference type="SAM" id="Phobius"/>
    </source>
</evidence>
<evidence type="ECO:0000313" key="2">
    <source>
        <dbReference type="EMBL" id="CAE6463878.1"/>
    </source>
</evidence>
<keyword evidence="1" id="KW-0812">Transmembrane</keyword>
<organism evidence="2 3">
    <name type="scientific">Rhizoctonia solani</name>
    <dbReference type="NCBI Taxonomy" id="456999"/>
    <lineage>
        <taxon>Eukaryota</taxon>
        <taxon>Fungi</taxon>
        <taxon>Dikarya</taxon>
        <taxon>Basidiomycota</taxon>
        <taxon>Agaricomycotina</taxon>
        <taxon>Agaricomycetes</taxon>
        <taxon>Cantharellales</taxon>
        <taxon>Ceratobasidiaceae</taxon>
        <taxon>Rhizoctonia</taxon>
    </lineage>
</organism>
<proteinExistence type="predicted"/>
<gene>
    <name evidence="2" type="ORF">RDB_LOCUS159051</name>
</gene>
<sequence length="158" mass="17119">MSVTNAISGMVGIGGLFIMGGISIFKPGRNGLFTGNKQGPTEEYEATLKTVRTKTNEELGDETGAVPRQDVPETAIQNVIAKVQLFYLSFIFIFLYSEPDQDETLDASAWALLGSPRVHAPLHNVAAQGVPKETGGQTDYDRPNSEFMHLLCTRRGSG</sequence>
<evidence type="ECO:0000313" key="3">
    <source>
        <dbReference type="Proteomes" id="UP000663841"/>
    </source>
</evidence>
<keyword evidence="1" id="KW-0472">Membrane</keyword>
<dbReference type="EMBL" id="CAJMWW010000296">
    <property type="protein sequence ID" value="CAE6463878.1"/>
    <property type="molecule type" value="Genomic_DNA"/>
</dbReference>
<feature type="transmembrane region" description="Helical" evidence="1">
    <location>
        <begin position="6"/>
        <end position="25"/>
    </location>
</feature>
<reference evidence="2" key="1">
    <citation type="submission" date="2021-01" db="EMBL/GenBank/DDBJ databases">
        <authorList>
            <person name="Kaushik A."/>
        </authorList>
    </citation>
    <scope>NUCLEOTIDE SEQUENCE</scope>
    <source>
        <strain evidence="2">AG3-T5</strain>
    </source>
</reference>
<dbReference type="AlphaFoldDB" id="A0A8H3BS93"/>
<protein>
    <submittedName>
        <fullName evidence="2">Uncharacterized protein</fullName>
    </submittedName>
</protein>
<comment type="caution">
    <text evidence="2">The sequence shown here is derived from an EMBL/GenBank/DDBJ whole genome shotgun (WGS) entry which is preliminary data.</text>
</comment>
<keyword evidence="1" id="KW-1133">Transmembrane helix</keyword>